<dbReference type="KEGG" id="loa:LOAG_17076"/>
<protein>
    <submittedName>
        <fullName evidence="1">Uncharacterized protein</fullName>
    </submittedName>
</protein>
<evidence type="ECO:0000313" key="1">
    <source>
        <dbReference type="EMBL" id="EJD75864.1"/>
    </source>
</evidence>
<dbReference type="GeneID" id="31251565"/>
<gene>
    <name evidence="1" type="ORF">LOAG_17076</name>
</gene>
<reference evidence="1" key="1">
    <citation type="submission" date="2012-04" db="EMBL/GenBank/DDBJ databases">
        <title>The Genome Sequence of Loa loa.</title>
        <authorList>
            <consortium name="The Broad Institute Genome Sequencing Platform"/>
            <consortium name="Broad Institute Genome Sequencing Center for Infectious Disease"/>
            <person name="Nutman T.B."/>
            <person name="Fink D.L."/>
            <person name="Russ C."/>
            <person name="Young S."/>
            <person name="Zeng Q."/>
            <person name="Gargeya S."/>
            <person name="Alvarado L."/>
            <person name="Berlin A."/>
            <person name="Chapman S.B."/>
            <person name="Chen Z."/>
            <person name="Freedman E."/>
            <person name="Gellesch M."/>
            <person name="Goldberg J."/>
            <person name="Griggs A."/>
            <person name="Gujja S."/>
            <person name="Heilman E.R."/>
            <person name="Heiman D."/>
            <person name="Howarth C."/>
            <person name="Mehta T."/>
            <person name="Neiman D."/>
            <person name="Pearson M."/>
            <person name="Roberts A."/>
            <person name="Saif S."/>
            <person name="Shea T."/>
            <person name="Shenoy N."/>
            <person name="Sisk P."/>
            <person name="Stolte C."/>
            <person name="Sykes S."/>
            <person name="White J."/>
            <person name="Yandava C."/>
            <person name="Haas B."/>
            <person name="Henn M.R."/>
            <person name="Nusbaum C."/>
            <person name="Birren B."/>
        </authorList>
    </citation>
    <scope>NUCLEOTIDE SEQUENCE [LARGE SCALE GENOMIC DNA]</scope>
</reference>
<dbReference type="AlphaFoldDB" id="A0A1S0UM50"/>
<organism evidence="1">
    <name type="scientific">Loa loa</name>
    <name type="common">Eye worm</name>
    <name type="synonym">Filaria loa</name>
    <dbReference type="NCBI Taxonomy" id="7209"/>
    <lineage>
        <taxon>Eukaryota</taxon>
        <taxon>Metazoa</taxon>
        <taxon>Ecdysozoa</taxon>
        <taxon>Nematoda</taxon>
        <taxon>Chromadorea</taxon>
        <taxon>Rhabditida</taxon>
        <taxon>Spirurina</taxon>
        <taxon>Spiruromorpha</taxon>
        <taxon>Filarioidea</taxon>
        <taxon>Onchocercidae</taxon>
        <taxon>Loa</taxon>
    </lineage>
</organism>
<proteinExistence type="predicted"/>
<dbReference type="RefSeq" id="XP_020306699.1">
    <property type="nucleotide sequence ID" value="XM_020449737.1"/>
</dbReference>
<dbReference type="InParanoid" id="A0A1S0UM50"/>
<dbReference type="EMBL" id="JH712103">
    <property type="protein sequence ID" value="EJD75864.1"/>
    <property type="molecule type" value="Genomic_DNA"/>
</dbReference>
<sequence>MNAVLQGLFHVEAFKALLNIVPESSQGTILSALKALRKNYQKATNAKKRCLLENVFKFLDDERFEMSEQEAAYSIFDLQKKKIQTMIFRMLGFGEAEEEEGNISGNSQQYLSLKECIAGCTGVFNHYTG</sequence>
<accession>A0A1S0UM50</accession>
<dbReference type="CTD" id="31251565"/>
<name>A0A1S0UM50_LOALO</name>